<protein>
    <recommendedName>
        <fullName evidence="1">Uroporphyrinogen decarboxylase (URO-D) domain-containing protein</fullName>
    </recommendedName>
</protein>
<keyword evidence="3" id="KW-1185">Reference proteome</keyword>
<dbReference type="InterPro" id="IPR052024">
    <property type="entry name" value="Methanogen_methyltrans"/>
</dbReference>
<dbReference type="PANTHER" id="PTHR47099">
    <property type="entry name" value="METHYLCOBAMIDE:COM METHYLTRANSFERASE MTBA"/>
    <property type="match status" value="1"/>
</dbReference>
<dbReference type="GO" id="GO:0004853">
    <property type="term" value="F:uroporphyrinogen decarboxylase activity"/>
    <property type="evidence" value="ECO:0007669"/>
    <property type="project" value="InterPro"/>
</dbReference>
<evidence type="ECO:0000313" key="3">
    <source>
        <dbReference type="Proteomes" id="UP000046155"/>
    </source>
</evidence>
<dbReference type="GO" id="GO:0006779">
    <property type="term" value="P:porphyrin-containing compound biosynthetic process"/>
    <property type="evidence" value="ECO:0007669"/>
    <property type="project" value="InterPro"/>
</dbReference>
<organism evidence="2 3">
    <name type="scientific">Syntrophaceticus schinkii</name>
    <dbReference type="NCBI Taxonomy" id="499207"/>
    <lineage>
        <taxon>Bacteria</taxon>
        <taxon>Bacillati</taxon>
        <taxon>Bacillota</taxon>
        <taxon>Clostridia</taxon>
        <taxon>Thermoanaerobacterales</taxon>
        <taxon>Thermoanaerobacterales Family III. Incertae Sedis</taxon>
        <taxon>Syntrophaceticus</taxon>
    </lineage>
</organism>
<accession>A0A0B7MIV3</accession>
<dbReference type="RefSeq" id="WP_044666310.1">
    <property type="nucleotide sequence ID" value="NZ_CDRZ01000299.1"/>
</dbReference>
<dbReference type="InterPro" id="IPR000257">
    <property type="entry name" value="Uroporphyrinogen_deCOase"/>
</dbReference>
<reference evidence="3" key="1">
    <citation type="submission" date="2015-01" db="EMBL/GenBank/DDBJ databases">
        <authorList>
            <person name="Manzoor Shahid"/>
            <person name="Zubair Saima"/>
        </authorList>
    </citation>
    <scope>NUCLEOTIDE SEQUENCE [LARGE SCALE GENOMIC DNA]</scope>
    <source>
        <strain evidence="3">Sp3</strain>
    </source>
</reference>
<dbReference type="Gene3D" id="3.20.20.210">
    <property type="match status" value="1"/>
</dbReference>
<name>A0A0B7MIV3_9FIRM</name>
<feature type="domain" description="Uroporphyrinogen decarboxylase (URO-D)" evidence="1">
    <location>
        <begin position="169"/>
        <end position="410"/>
    </location>
</feature>
<gene>
    <name evidence="2" type="ORF">SSCH_970002</name>
</gene>
<dbReference type="InterPro" id="IPR038071">
    <property type="entry name" value="UROD/MetE-like_sf"/>
</dbReference>
<dbReference type="Proteomes" id="UP000046155">
    <property type="component" value="Unassembled WGS sequence"/>
</dbReference>
<dbReference type="Pfam" id="PF01208">
    <property type="entry name" value="URO-D"/>
    <property type="match status" value="1"/>
</dbReference>
<sequence>MAQQAKDLYRQRLNRVLDAVALKVPDRVPVLLINQFLGAKYGDMTLKEAYYDPEKWYQANKKMLQELEPDLYQEPWLLINPGKAMEALDIKQIKWPGHGIPENHTFQFVEGEYMKPEEYDHLLDDPSDFAFRKYLPRICGALEPFQNLPPLKAFLTGYIGMGITAFFTQPEVINALESLAEAGREYARYKVKEIEYYQEMSEYPVLGFSGGLVPFDLISDMLRGMRGTMLDMYRNPEKILEAQEKLYPMIIEGAILNAKINNTQFVLMALHRGADGFMSIKQFETFYWPFLKKLIADTVGAGLIPYVYIEGGYNERLQYLRELPKGKVIVHLDTTDIFKAKEVIGDTVCIAGNMPTSLLQFGTPEKVKDYTKKMIDVAGKDGGFIMSHRGVLDETNPELVKVWIDFTKEYGVYK</sequence>
<proteinExistence type="predicted"/>
<evidence type="ECO:0000259" key="1">
    <source>
        <dbReference type="Pfam" id="PF01208"/>
    </source>
</evidence>
<dbReference type="EMBL" id="CDRZ01000299">
    <property type="protein sequence ID" value="CEO90579.1"/>
    <property type="molecule type" value="Genomic_DNA"/>
</dbReference>
<dbReference type="PANTHER" id="PTHR47099:SF1">
    <property type="entry name" value="METHYLCOBAMIDE:COM METHYLTRANSFERASE MTBA"/>
    <property type="match status" value="1"/>
</dbReference>
<evidence type="ECO:0000313" key="2">
    <source>
        <dbReference type="EMBL" id="CEO90579.1"/>
    </source>
</evidence>
<dbReference type="AlphaFoldDB" id="A0A0B7MIV3"/>
<dbReference type="SUPFAM" id="SSF51726">
    <property type="entry name" value="UROD/MetE-like"/>
    <property type="match status" value="1"/>
</dbReference>